<proteinExistence type="predicted"/>
<organism evidence="1 2">
    <name type="scientific">Listeria welshimeri serovar 6b (strain ATCC 35897 / DSM 20650 / CCUG 15529 / CIP 8149 / NCTC 11857 / SLCC 5334 / V8)</name>
    <dbReference type="NCBI Taxonomy" id="386043"/>
    <lineage>
        <taxon>Bacteria</taxon>
        <taxon>Bacillati</taxon>
        <taxon>Bacillota</taxon>
        <taxon>Bacilli</taxon>
        <taxon>Bacillales</taxon>
        <taxon>Listeriaceae</taxon>
        <taxon>Listeria</taxon>
    </lineage>
</organism>
<protein>
    <submittedName>
        <fullName evidence="1">Uncharacterized protein</fullName>
    </submittedName>
</protein>
<accession>A0AEJ6</accession>
<dbReference type="EMBL" id="AM263198">
    <property type="protein sequence ID" value="CAK19428.1"/>
    <property type="molecule type" value="Genomic_DNA"/>
</dbReference>
<evidence type="ECO:0000313" key="1">
    <source>
        <dbReference type="EMBL" id="CAK19428.1"/>
    </source>
</evidence>
<dbReference type="HOGENOM" id="CLU_3329637_0_0_9"/>
<dbReference type="AlphaFoldDB" id="A0AEJ6"/>
<name>A0AEJ6_LISW6</name>
<dbReference type="Proteomes" id="UP000000779">
    <property type="component" value="Chromosome"/>
</dbReference>
<reference evidence="1 2" key="1">
    <citation type="journal article" date="2006" name="J. Bacteriol.">
        <title>Whole-genome sequence of Listeria welshimeri reveals common steps in genome reduction with Listeria innocua as compared to Listeria monocytogenes.</title>
        <authorList>
            <person name="Hain T."/>
            <person name="Steinweg C."/>
            <person name="Kuenne C.T."/>
            <person name="Billion A."/>
            <person name="Ghai R."/>
            <person name="Chatterjee S.S."/>
            <person name="Domann E."/>
            <person name="Kaerst U."/>
            <person name="Goesmann A."/>
            <person name="Bekel T."/>
            <person name="Bartels D."/>
            <person name="Kaiser O."/>
            <person name="Meyer F."/>
            <person name="Puehler A."/>
            <person name="Weisshaar B."/>
            <person name="Wehland J."/>
            <person name="Liang C."/>
            <person name="Dandekar T."/>
            <person name="Lampidis R."/>
            <person name="Kreft J."/>
            <person name="Goebel W."/>
            <person name="Chakraborty T."/>
        </authorList>
    </citation>
    <scope>NUCLEOTIDE SEQUENCE [LARGE SCALE GENOMIC DNA]</scope>
    <source>
        <strain evidence="2">ATCC 35897 / DSM 20650 / CIP 8149 / NCTC 11857 / SLCC 5334 / V8</strain>
    </source>
</reference>
<dbReference type="KEGG" id="lwe:lwe0010"/>
<sequence length="39" mass="4505">MVIGAGKVAPVIVLGQKKFYNKVLVKKLWYHEVLKFVLF</sequence>
<dbReference type="eggNOG" id="ENOG5030882">
    <property type="taxonomic scope" value="Bacteria"/>
</dbReference>
<gene>
    <name evidence="1" type="ordered locus">lwe0010</name>
</gene>
<evidence type="ECO:0000313" key="2">
    <source>
        <dbReference type="Proteomes" id="UP000000779"/>
    </source>
</evidence>